<evidence type="ECO:0000313" key="2">
    <source>
        <dbReference type="EMBL" id="KMQ95106.1"/>
    </source>
</evidence>
<evidence type="ECO:0000313" key="3">
    <source>
        <dbReference type="Proteomes" id="UP000036403"/>
    </source>
</evidence>
<proteinExistence type="predicted"/>
<dbReference type="Proteomes" id="UP000036403">
    <property type="component" value="Unassembled WGS sequence"/>
</dbReference>
<reference evidence="2 3" key="1">
    <citation type="submission" date="2015-04" db="EMBL/GenBank/DDBJ databases">
        <title>Lasius niger genome sequencing.</title>
        <authorList>
            <person name="Konorov E.A."/>
            <person name="Nikitin M.A."/>
            <person name="Kirill M.V."/>
            <person name="Chang P."/>
        </authorList>
    </citation>
    <scope>NUCLEOTIDE SEQUENCE [LARGE SCALE GENOMIC DNA]</scope>
    <source>
        <tissue evidence="2">Whole</tissue>
    </source>
</reference>
<comment type="caution">
    <text evidence="2">The sequence shown here is derived from an EMBL/GenBank/DDBJ whole genome shotgun (WGS) entry which is preliminary data.</text>
</comment>
<accession>A0A0J7KXR8</accession>
<dbReference type="PaxDb" id="67767-A0A0J7KXR8"/>
<organism evidence="2 3">
    <name type="scientific">Lasius niger</name>
    <name type="common">Black garden ant</name>
    <dbReference type="NCBI Taxonomy" id="67767"/>
    <lineage>
        <taxon>Eukaryota</taxon>
        <taxon>Metazoa</taxon>
        <taxon>Ecdysozoa</taxon>
        <taxon>Arthropoda</taxon>
        <taxon>Hexapoda</taxon>
        <taxon>Insecta</taxon>
        <taxon>Pterygota</taxon>
        <taxon>Neoptera</taxon>
        <taxon>Endopterygota</taxon>
        <taxon>Hymenoptera</taxon>
        <taxon>Apocrita</taxon>
        <taxon>Aculeata</taxon>
        <taxon>Formicoidea</taxon>
        <taxon>Formicidae</taxon>
        <taxon>Formicinae</taxon>
        <taxon>Lasius</taxon>
        <taxon>Lasius</taxon>
    </lineage>
</organism>
<protein>
    <submittedName>
        <fullName evidence="2">Uncharacterized protein</fullName>
    </submittedName>
</protein>
<name>A0A0J7KXR8_LASNI</name>
<dbReference type="EMBL" id="LBMM01002227">
    <property type="protein sequence ID" value="KMQ95106.1"/>
    <property type="molecule type" value="Genomic_DNA"/>
</dbReference>
<evidence type="ECO:0000256" key="1">
    <source>
        <dbReference type="SAM" id="MobiDB-lite"/>
    </source>
</evidence>
<keyword evidence="3" id="KW-1185">Reference proteome</keyword>
<dbReference type="AlphaFoldDB" id="A0A0J7KXR8"/>
<gene>
    <name evidence="2" type="ORF">RF55_4697</name>
</gene>
<sequence length="206" mass="25330">MKWEKKWGELARKCLEEVRRRGGREERTSEWEKERIEFIIGRGVEIGKWKEGVREEMPEYDIILEKDIEVQKEERRIRIEESKYNRWYKRIKGEGIPEYLRKGWAEVRWRRVARFRLGCEMGESRYWEDEEKKKCRVCGKEEETWEHVWEECWGGERQEGGWQEVVERILGEEGEGVEWMKEVVRKREENEEKGREENERGEGKED</sequence>
<feature type="region of interest" description="Disordered" evidence="1">
    <location>
        <begin position="186"/>
        <end position="206"/>
    </location>
</feature>